<keyword evidence="1" id="KW-0812">Transmembrane</keyword>
<reference evidence="2 3" key="2">
    <citation type="submission" date="2018-11" db="EMBL/GenBank/DDBJ databases">
        <authorList>
            <consortium name="Pathogen Informatics"/>
        </authorList>
    </citation>
    <scope>NUCLEOTIDE SEQUENCE [LARGE SCALE GENOMIC DNA]</scope>
</reference>
<evidence type="ECO:0000256" key="1">
    <source>
        <dbReference type="SAM" id="Phobius"/>
    </source>
</evidence>
<accession>A0A0M3K8M0</accession>
<proteinExistence type="predicted"/>
<evidence type="ECO:0000313" key="4">
    <source>
        <dbReference type="WBParaSite" id="ASIM_0001731101-mRNA-1"/>
    </source>
</evidence>
<sequence length="97" mass="10422">MGSDKTANWLLPNDDASYDATYDTTYDNATNNASTGELMPYSWTAATLTLPSNILGIVQEILMMGGGMMGGGMMGCGFGRKKRSVIIARNISHPLLR</sequence>
<dbReference type="AlphaFoldDB" id="A0A0M3K8M0"/>
<keyword evidence="1" id="KW-0472">Membrane</keyword>
<organism evidence="4">
    <name type="scientific">Anisakis simplex</name>
    <name type="common">Herring worm</name>
    <dbReference type="NCBI Taxonomy" id="6269"/>
    <lineage>
        <taxon>Eukaryota</taxon>
        <taxon>Metazoa</taxon>
        <taxon>Ecdysozoa</taxon>
        <taxon>Nematoda</taxon>
        <taxon>Chromadorea</taxon>
        <taxon>Rhabditida</taxon>
        <taxon>Spirurina</taxon>
        <taxon>Ascaridomorpha</taxon>
        <taxon>Ascaridoidea</taxon>
        <taxon>Anisakidae</taxon>
        <taxon>Anisakis</taxon>
        <taxon>Anisakis simplex complex</taxon>
    </lineage>
</organism>
<gene>
    <name evidence="2" type="ORF">ASIM_LOCUS16718</name>
</gene>
<keyword evidence="1" id="KW-1133">Transmembrane helix</keyword>
<keyword evidence="3" id="KW-1185">Reference proteome</keyword>
<protein>
    <submittedName>
        <fullName evidence="4">Conjugative transfer protein TraG</fullName>
    </submittedName>
</protein>
<evidence type="ECO:0000313" key="2">
    <source>
        <dbReference type="EMBL" id="VDK58536.1"/>
    </source>
</evidence>
<reference evidence="4" key="1">
    <citation type="submission" date="2017-02" db="UniProtKB">
        <authorList>
            <consortium name="WormBaseParasite"/>
        </authorList>
    </citation>
    <scope>IDENTIFICATION</scope>
</reference>
<dbReference type="WBParaSite" id="ASIM_0001731101-mRNA-1">
    <property type="protein sequence ID" value="ASIM_0001731101-mRNA-1"/>
    <property type="gene ID" value="ASIM_0001731101"/>
</dbReference>
<feature type="transmembrane region" description="Helical" evidence="1">
    <location>
        <begin position="61"/>
        <end position="79"/>
    </location>
</feature>
<name>A0A0M3K8M0_ANISI</name>
<evidence type="ECO:0000313" key="3">
    <source>
        <dbReference type="Proteomes" id="UP000267096"/>
    </source>
</evidence>
<dbReference type="Proteomes" id="UP000267096">
    <property type="component" value="Unassembled WGS sequence"/>
</dbReference>
<dbReference type="EMBL" id="UYRR01033347">
    <property type="protein sequence ID" value="VDK58536.1"/>
    <property type="molecule type" value="Genomic_DNA"/>
</dbReference>